<evidence type="ECO:0000259" key="1">
    <source>
        <dbReference type="Pfam" id="PF01973"/>
    </source>
</evidence>
<reference evidence="4 5" key="2">
    <citation type="submission" date="2018-11" db="EMBL/GenBank/DDBJ databases">
        <title>Genomic Encyclopedia of Type Strains, Phase IV (KMG-IV): sequencing the most valuable type-strain genomes for metagenomic binning, comparative biology and taxonomic classification.</title>
        <authorList>
            <person name="Goeker M."/>
        </authorList>
    </citation>
    <scope>NUCLEOTIDE SEQUENCE [LARGE SCALE GENOMIC DNA]</scope>
    <source>
        <strain evidence="4 5">DSM 27783</strain>
    </source>
</reference>
<reference evidence="3" key="3">
    <citation type="submission" date="2019-06" db="EMBL/GenBank/DDBJ databases">
        <title>A comparative analysis of the Nautiliaceae.</title>
        <authorList>
            <person name="Grosche A."/>
            <person name="Smedile F."/>
            <person name="Vetriani C."/>
        </authorList>
    </citation>
    <scope>NUCLEOTIDE SEQUENCE</scope>
    <source>
        <strain evidence="3">TB6</strain>
    </source>
</reference>
<keyword evidence="6" id="KW-1185">Reference proteome</keyword>
<dbReference type="EMBL" id="RJVK01000003">
    <property type="protein sequence ID" value="ROR39484.1"/>
    <property type="molecule type" value="Genomic_DNA"/>
</dbReference>
<protein>
    <submittedName>
        <fullName evidence="3">Motility associated factor glycosyltransferase family protein</fullName>
    </submittedName>
</protein>
<dbReference type="EMBL" id="CP027432">
    <property type="protein sequence ID" value="QCI28893.1"/>
    <property type="molecule type" value="Genomic_DNA"/>
</dbReference>
<organism evidence="4 5">
    <name type="scientific">Caminibacter pacificus</name>
    <dbReference type="NCBI Taxonomy" id="1424653"/>
    <lineage>
        <taxon>Bacteria</taxon>
        <taxon>Pseudomonadati</taxon>
        <taxon>Campylobacterota</taxon>
        <taxon>Epsilonproteobacteria</taxon>
        <taxon>Nautiliales</taxon>
        <taxon>Nautiliaceae</taxon>
        <taxon>Caminibacter</taxon>
    </lineage>
</organism>
<dbReference type="RefSeq" id="WP_123352815.1">
    <property type="nucleotide sequence ID" value="NZ_CP027432.2"/>
</dbReference>
<dbReference type="InterPro" id="IPR045376">
    <property type="entry name" value="Maf_N"/>
</dbReference>
<dbReference type="InterPro" id="IPR002826">
    <property type="entry name" value="MptE-like"/>
</dbReference>
<dbReference type="PANTHER" id="PTHR41786:SF1">
    <property type="entry name" value="6-HYDROXYMETHYLPTERIN DIPHOSPHOKINASE MPTE-LIKE DOMAIN-CONTAINING PROTEIN"/>
    <property type="match status" value="1"/>
</dbReference>
<dbReference type="Proteomes" id="UP000272781">
    <property type="component" value="Unassembled WGS sequence"/>
</dbReference>
<evidence type="ECO:0000313" key="4">
    <source>
        <dbReference type="EMBL" id="ROR39484.1"/>
    </source>
</evidence>
<proteinExistence type="predicted"/>
<evidence type="ECO:0000313" key="5">
    <source>
        <dbReference type="Proteomes" id="UP000272781"/>
    </source>
</evidence>
<evidence type="ECO:0000313" key="6">
    <source>
        <dbReference type="Proteomes" id="UP000298805"/>
    </source>
</evidence>
<evidence type="ECO:0000313" key="3">
    <source>
        <dbReference type="EMBL" id="QCI28893.1"/>
    </source>
</evidence>
<feature type="domain" description="Glycosyltransferase Maf N-terminal" evidence="2">
    <location>
        <begin position="4"/>
        <end position="211"/>
    </location>
</feature>
<gene>
    <name evidence="3" type="ORF">C6V80_07900</name>
    <name evidence="4" type="ORF">EDC58_1424</name>
</gene>
<dbReference type="PANTHER" id="PTHR41786">
    <property type="entry name" value="MOTILITY ACCESSORY FACTOR MAF"/>
    <property type="match status" value="1"/>
</dbReference>
<reference evidence="6" key="1">
    <citation type="submission" date="2018-03" db="EMBL/GenBank/DDBJ databases">
        <title>A comparative analysis of the Nautiliaceae.</title>
        <authorList>
            <person name="Grosche A."/>
            <person name="Smedile F."/>
            <person name="Vetriani C."/>
        </authorList>
    </citation>
    <scope>NUCLEOTIDE SEQUENCE [LARGE SCALE GENOMIC DNA]</scope>
    <source>
        <strain evidence="6">TB6</strain>
    </source>
</reference>
<evidence type="ECO:0000259" key="2">
    <source>
        <dbReference type="Pfam" id="PF20157"/>
    </source>
</evidence>
<accession>A0AAJ4UXJ6</accession>
<dbReference type="Proteomes" id="UP000298805">
    <property type="component" value="Chromosome"/>
</dbReference>
<name>A0AAJ4UXJ6_9BACT</name>
<feature type="domain" description="6-hydroxymethylpterin diphosphokinase MptE-like" evidence="1">
    <location>
        <begin position="231"/>
        <end position="388"/>
    </location>
</feature>
<dbReference type="AlphaFoldDB" id="A0AAJ4UXJ6"/>
<sequence length="575" mass="66725">MQKLFEKNLKFFYENIPSYYKLITSIKKRNFQIKNDNLYHNGNPVYPNSITIDSKTISTNPLKNPLWEKSFFINPDFWDEKEFYATGKVINSFMSKEKNYAFESDFLPTTILFGLLSGKHLQNLVEKYYFQSLFIYEPNPEFFAISLYFVDYEKLYTKLDKRLFLWIGGEIDYFAIEKFFYERVVTSSFLNIYYKAYEHPLINDAIAKFSNIQASKLRGWGTYEDEMKGIKKHKKNINKYPILEEKRKINAPICVIANGKSLEDSIEFIKKNRDSIILVSVGTAIKPLLKHDIQPDFHIEQERIDILPDVLKDTLPFFNGYFLGASVVDEKVFKMAKKPLMFIREAFTLEDCYKPLIGSSPIVGNAGFAFAANFTDEIYLCGMDLGFKIGQKKHASGSFYDDRDDTAKSGIKIKGNFDEYVYTDSLFLSSKDKIEKMIEMFNLKVYNLSKGAYIKGAQPLKNKNLPKIDKEKVISQMLKAFKTKKYPPCNVDTKPLIKALKEAFKLKISNQKELTGAVDFIEDLVKEYAKIDKKTFTLLKGSIFHILINFYALSFSKDPKEMQETISENLDVFSK</sequence>
<dbReference type="Pfam" id="PF20157">
    <property type="entry name" value="Maf_flag10_N"/>
    <property type="match status" value="1"/>
</dbReference>
<dbReference type="Pfam" id="PF01973">
    <property type="entry name" value="MptE-like"/>
    <property type="match status" value="1"/>
</dbReference>